<dbReference type="PANTHER" id="PTHR39652:SF1">
    <property type="entry name" value="UPF0201 PROTEIN TK1335"/>
    <property type="match status" value="1"/>
</dbReference>
<dbReference type="PANTHER" id="PTHR39652">
    <property type="entry name" value="UPF0201 PROTEIN TK1335"/>
    <property type="match status" value="1"/>
</dbReference>
<comment type="caution">
    <text evidence="1">The sequence shown here is derived from an EMBL/GenBank/DDBJ whole genome shotgun (WGS) entry which is preliminary data.</text>
</comment>
<dbReference type="InterPro" id="IPR022803">
    <property type="entry name" value="Ribosomal_uL5_dom_sf"/>
</dbReference>
<evidence type="ECO:0000313" key="1">
    <source>
        <dbReference type="EMBL" id="GAF83110.1"/>
    </source>
</evidence>
<accession>X0U3Q6</accession>
<name>X0U3Q6_9ZZZZ</name>
<dbReference type="InterPro" id="IPR002739">
    <property type="entry name" value="PAB1135-like"/>
</dbReference>
<dbReference type="SUPFAM" id="SSF55282">
    <property type="entry name" value="RL5-like"/>
    <property type="match status" value="1"/>
</dbReference>
<reference evidence="1" key="1">
    <citation type="journal article" date="2014" name="Front. Microbiol.">
        <title>High frequency of phylogenetically diverse reductive dehalogenase-homologous genes in deep subseafloor sedimentary metagenomes.</title>
        <authorList>
            <person name="Kawai M."/>
            <person name="Futagami T."/>
            <person name="Toyoda A."/>
            <person name="Takaki Y."/>
            <person name="Nishi S."/>
            <person name="Hori S."/>
            <person name="Arai W."/>
            <person name="Tsubouchi T."/>
            <person name="Morono Y."/>
            <person name="Uchiyama I."/>
            <person name="Ito T."/>
            <person name="Fujiyama A."/>
            <person name="Inagaki F."/>
            <person name="Takami H."/>
        </authorList>
    </citation>
    <scope>NUCLEOTIDE SEQUENCE</scope>
    <source>
        <strain evidence="1">Expedition CK06-06</strain>
    </source>
</reference>
<dbReference type="AlphaFoldDB" id="X0U3Q6"/>
<dbReference type="Pfam" id="PF01877">
    <property type="entry name" value="RNA_binding"/>
    <property type="match status" value="1"/>
</dbReference>
<gene>
    <name evidence="1" type="ORF">S01H1_06705</name>
</gene>
<dbReference type="HAMAP" id="MF_01112">
    <property type="entry name" value="UPF0201"/>
    <property type="match status" value="1"/>
</dbReference>
<dbReference type="EMBL" id="BARS01003460">
    <property type="protein sequence ID" value="GAF83110.1"/>
    <property type="molecule type" value="Genomic_DNA"/>
</dbReference>
<protein>
    <submittedName>
        <fullName evidence="1">Uncharacterized protein</fullName>
    </submittedName>
</protein>
<dbReference type="Gene3D" id="3.30.1440.10">
    <property type="match status" value="1"/>
</dbReference>
<proteinExistence type="inferred from homology"/>
<organism evidence="1">
    <name type="scientific">marine sediment metagenome</name>
    <dbReference type="NCBI Taxonomy" id="412755"/>
    <lineage>
        <taxon>unclassified sequences</taxon>
        <taxon>metagenomes</taxon>
        <taxon>ecological metagenomes</taxon>
    </lineage>
</organism>
<sequence>MIHIYIKTEYNSTEDPKKLKTVLTNFSSIIEDKIELIETDSSRFFTAEASGIEILKNFFEGIRKQQIVQSARKILNIERDSEGVSFMLNKQALFVGKFHFSETPDESPMGPVHVRIESDNIDSLIEYLVPETRKGIPIEVDYLPE</sequence>